<evidence type="ECO:0000256" key="5">
    <source>
        <dbReference type="ARBA" id="ARBA00022525"/>
    </source>
</evidence>
<evidence type="ECO:0000256" key="14">
    <source>
        <dbReference type="PIRSR" id="PIRSR601461-2"/>
    </source>
</evidence>
<evidence type="ECO:0000256" key="15">
    <source>
        <dbReference type="RuleBase" id="RU000454"/>
    </source>
</evidence>
<evidence type="ECO:0000256" key="1">
    <source>
        <dbReference type="ARBA" id="ARBA00000430"/>
    </source>
</evidence>
<keyword evidence="10" id="KW-0865">Zymogen</keyword>
<reference evidence="18" key="1">
    <citation type="journal article" date="2006" name="Science">
        <title>Ancient noncoding elements conserved in the human genome.</title>
        <authorList>
            <person name="Venkatesh B."/>
            <person name="Kirkness E.F."/>
            <person name="Loh Y.H."/>
            <person name="Halpern A.L."/>
            <person name="Lee A.P."/>
            <person name="Johnson J."/>
            <person name="Dandona N."/>
            <person name="Viswanathan L.D."/>
            <person name="Tay A."/>
            <person name="Venter J.C."/>
            <person name="Strausberg R.L."/>
            <person name="Brenner S."/>
        </authorList>
    </citation>
    <scope>NUCLEOTIDE SEQUENCE [LARGE SCALE GENOMIC DNA]</scope>
</reference>
<dbReference type="GO" id="GO:0004190">
    <property type="term" value="F:aspartic-type endopeptidase activity"/>
    <property type="evidence" value="ECO:0007669"/>
    <property type="project" value="UniProtKB-KW"/>
</dbReference>
<dbReference type="Pfam" id="PF00026">
    <property type="entry name" value="Asp"/>
    <property type="match status" value="1"/>
</dbReference>
<evidence type="ECO:0000256" key="6">
    <source>
        <dbReference type="ARBA" id="ARBA00022670"/>
    </source>
</evidence>
<dbReference type="GO" id="GO:0002003">
    <property type="term" value="P:angiotensin maturation"/>
    <property type="evidence" value="ECO:0007669"/>
    <property type="project" value="TreeGrafter"/>
</dbReference>
<organism evidence="17 18">
    <name type="scientific">Callorhinchus milii</name>
    <name type="common">Ghost shark</name>
    <dbReference type="NCBI Taxonomy" id="7868"/>
    <lineage>
        <taxon>Eukaryota</taxon>
        <taxon>Metazoa</taxon>
        <taxon>Chordata</taxon>
        <taxon>Craniata</taxon>
        <taxon>Vertebrata</taxon>
        <taxon>Chondrichthyes</taxon>
        <taxon>Holocephali</taxon>
        <taxon>Chimaeriformes</taxon>
        <taxon>Callorhinchidae</taxon>
        <taxon>Callorhinchus</taxon>
    </lineage>
</organism>
<dbReference type="FunFam" id="2.40.70.10:FF:000042">
    <property type="entry name" value="Cathepsin D"/>
    <property type="match status" value="1"/>
</dbReference>
<evidence type="ECO:0000256" key="10">
    <source>
        <dbReference type="ARBA" id="ARBA00023145"/>
    </source>
</evidence>
<evidence type="ECO:0000256" key="13">
    <source>
        <dbReference type="PIRSR" id="PIRSR601461-1"/>
    </source>
</evidence>
<keyword evidence="7" id="KW-0732">Signal</keyword>
<evidence type="ECO:0000256" key="3">
    <source>
        <dbReference type="ARBA" id="ARBA00007447"/>
    </source>
</evidence>
<dbReference type="EC" id="3.4.23.15" evidence="4"/>
<evidence type="ECO:0000256" key="12">
    <source>
        <dbReference type="ARBA" id="ARBA00032220"/>
    </source>
</evidence>
<keyword evidence="5" id="KW-0964">Secreted</keyword>
<dbReference type="SUPFAM" id="SSF50630">
    <property type="entry name" value="Acid proteases"/>
    <property type="match status" value="1"/>
</dbReference>
<feature type="active site" evidence="13">
    <location>
        <position position="75"/>
    </location>
</feature>
<comment type="similarity">
    <text evidence="3 15">Belongs to the peptidase A1 family.</text>
</comment>
<reference evidence="17" key="4">
    <citation type="submission" date="2025-08" db="UniProtKB">
        <authorList>
            <consortium name="Ensembl"/>
        </authorList>
    </citation>
    <scope>IDENTIFICATION</scope>
</reference>
<comment type="catalytic activity">
    <reaction evidence="1">
        <text>Cleavage of Leu-|-Xaa bond in angiotensinogen to generate angiotensin I.</text>
        <dbReference type="EC" id="3.4.23.15"/>
    </reaction>
</comment>
<dbReference type="GeneTree" id="ENSGT00940000157898"/>
<evidence type="ECO:0000256" key="11">
    <source>
        <dbReference type="ARBA" id="ARBA00023157"/>
    </source>
</evidence>
<dbReference type="InterPro" id="IPR001461">
    <property type="entry name" value="Aspartic_peptidase_A1"/>
</dbReference>
<reference evidence="18" key="3">
    <citation type="journal article" date="2014" name="Nature">
        <title>Elephant shark genome provides unique insights into gnathostome evolution.</title>
        <authorList>
            <consortium name="International Elephant Shark Genome Sequencing Consortium"/>
            <person name="Venkatesh B."/>
            <person name="Lee A.P."/>
            <person name="Ravi V."/>
            <person name="Maurya A.K."/>
            <person name="Lian M.M."/>
            <person name="Swann J.B."/>
            <person name="Ohta Y."/>
            <person name="Flajnik M.F."/>
            <person name="Sutoh Y."/>
            <person name="Kasahara M."/>
            <person name="Hoon S."/>
            <person name="Gangu V."/>
            <person name="Roy S.W."/>
            <person name="Irimia M."/>
            <person name="Korzh V."/>
            <person name="Kondrychyn I."/>
            <person name="Lim Z.W."/>
            <person name="Tay B.H."/>
            <person name="Tohari S."/>
            <person name="Kong K.W."/>
            <person name="Ho S."/>
            <person name="Lorente-Galdos B."/>
            <person name="Quilez J."/>
            <person name="Marques-Bonet T."/>
            <person name="Raney B.J."/>
            <person name="Ingham P.W."/>
            <person name="Tay A."/>
            <person name="Hillier L.W."/>
            <person name="Minx P."/>
            <person name="Boehm T."/>
            <person name="Wilson R.K."/>
            <person name="Brenner S."/>
            <person name="Warren W.C."/>
        </authorList>
    </citation>
    <scope>NUCLEOTIDE SEQUENCE [LARGE SCALE GENOMIC DNA]</scope>
</reference>
<feature type="active site" evidence="13">
    <location>
        <position position="255"/>
    </location>
</feature>
<sequence length="392" mass="42481">RVPIKRMPSIRQSLRQLGLRPTDLLRVDRNSKLSGKVPGNRTAPTVLTNYLDVGTQYYGEIGIGTPPQTFKVVFDTGSANLWIPSVRCSLLYSACSSHNRYDSSSSRSYEPNGAGFAIQYGSGNVRGFLSQDIREKSVFAEAVALSTDPFIFAKFDGVLGMGFRTISIDGIPPVFDRILDQHVLKEEVFSVYYNRDSYGSPGGELILGGTDPSYYTGDFHYLQLSKKGFWQIEMRGISVGGEILFCSQGCAAIVDTGSSYISGPAAEISSIVTSIGATSLAEGEYTVNCEHIHLLPHVSFNLGGREYVLKGEDYIMKVRHNMSRLCPSPLTIGMDIPPPQGPLWILGASFIGHARAGRRAGGTAHSLLFPGARFPLSIAAHSYGASCQFPAA</sequence>
<evidence type="ECO:0000259" key="16">
    <source>
        <dbReference type="PROSITE" id="PS51767"/>
    </source>
</evidence>
<dbReference type="Gene3D" id="2.60.40.1960">
    <property type="match status" value="1"/>
</dbReference>
<reference evidence="18" key="2">
    <citation type="journal article" date="2007" name="PLoS Biol.">
        <title>Survey sequencing and comparative analysis of the elephant shark (Callorhinchus milii) genome.</title>
        <authorList>
            <person name="Venkatesh B."/>
            <person name="Kirkness E.F."/>
            <person name="Loh Y.H."/>
            <person name="Halpern A.L."/>
            <person name="Lee A.P."/>
            <person name="Johnson J."/>
            <person name="Dandona N."/>
            <person name="Viswanathan L.D."/>
            <person name="Tay A."/>
            <person name="Venter J.C."/>
            <person name="Strausberg R.L."/>
            <person name="Brenner S."/>
        </authorList>
    </citation>
    <scope>NUCLEOTIDE SEQUENCE [LARGE SCALE GENOMIC DNA]</scope>
</reference>
<dbReference type="PROSITE" id="PS51767">
    <property type="entry name" value="PEPTIDASE_A1"/>
    <property type="match status" value="1"/>
</dbReference>
<evidence type="ECO:0000256" key="7">
    <source>
        <dbReference type="ARBA" id="ARBA00022729"/>
    </source>
</evidence>
<dbReference type="Gene3D" id="2.40.70.10">
    <property type="entry name" value="Acid Proteases"/>
    <property type="match status" value="2"/>
</dbReference>
<dbReference type="GO" id="GO:0005615">
    <property type="term" value="C:extracellular space"/>
    <property type="evidence" value="ECO:0007669"/>
    <property type="project" value="TreeGrafter"/>
</dbReference>
<evidence type="ECO:0000256" key="8">
    <source>
        <dbReference type="ARBA" id="ARBA00022750"/>
    </source>
</evidence>
<reference evidence="17" key="5">
    <citation type="submission" date="2025-09" db="UniProtKB">
        <authorList>
            <consortium name="Ensembl"/>
        </authorList>
    </citation>
    <scope>IDENTIFICATION</scope>
</reference>
<protein>
    <recommendedName>
        <fullName evidence="4">renin</fullName>
        <ecNumber evidence="4">3.4.23.15</ecNumber>
    </recommendedName>
    <alternativeName>
        <fullName evidence="12">Angiotensinogenase</fullName>
    </alternativeName>
</protein>
<feature type="disulfide bond" evidence="14">
    <location>
        <begin position="246"/>
        <end position="250"/>
    </location>
</feature>
<keyword evidence="18" id="KW-1185">Reference proteome</keyword>
<comment type="subcellular location">
    <subcellularLocation>
        <location evidence="2">Secreted</location>
    </subcellularLocation>
</comment>
<dbReference type="AlphaFoldDB" id="A0A4W3J3R1"/>
<feature type="domain" description="Peptidase A1" evidence="16">
    <location>
        <begin position="57"/>
        <end position="368"/>
    </location>
</feature>
<dbReference type="Proteomes" id="UP000314986">
    <property type="component" value="Unassembled WGS sequence"/>
</dbReference>
<dbReference type="FunFam" id="2.40.70.10:FF:000008">
    <property type="entry name" value="Cathepsin D"/>
    <property type="match status" value="1"/>
</dbReference>
<evidence type="ECO:0000313" key="18">
    <source>
        <dbReference type="Proteomes" id="UP000314986"/>
    </source>
</evidence>
<feature type="disulfide bond" evidence="14">
    <location>
        <begin position="88"/>
        <end position="95"/>
    </location>
</feature>
<keyword evidence="9 15" id="KW-0378">Hydrolase</keyword>
<dbReference type="InterPro" id="IPR033121">
    <property type="entry name" value="PEPTIDASE_A1"/>
</dbReference>
<dbReference type="PANTHER" id="PTHR47966">
    <property type="entry name" value="BETA-SITE APP-CLEAVING ENZYME, ISOFORM A-RELATED"/>
    <property type="match status" value="1"/>
</dbReference>
<dbReference type="PRINTS" id="PR00792">
    <property type="entry name" value="PEPSIN"/>
</dbReference>
<name>A0A4W3J3R1_CALMI</name>
<dbReference type="Ensembl" id="ENSCMIT00000038289.1">
    <property type="protein sequence ID" value="ENSCMIP00000037744.1"/>
    <property type="gene ID" value="ENSCMIG00000015837.1"/>
</dbReference>
<keyword evidence="11 14" id="KW-1015">Disulfide bond</keyword>
<dbReference type="PANTHER" id="PTHR47966:SF24">
    <property type="entry name" value="RENIN"/>
    <property type="match status" value="1"/>
</dbReference>
<dbReference type="PROSITE" id="PS00141">
    <property type="entry name" value="ASP_PROTEASE"/>
    <property type="match status" value="2"/>
</dbReference>
<accession>A0A4W3J3R1</accession>
<evidence type="ECO:0000256" key="9">
    <source>
        <dbReference type="ARBA" id="ARBA00022801"/>
    </source>
</evidence>
<keyword evidence="8 15" id="KW-0064">Aspartyl protease</keyword>
<evidence type="ECO:0000256" key="2">
    <source>
        <dbReference type="ARBA" id="ARBA00004613"/>
    </source>
</evidence>
<dbReference type="InterPro" id="IPR001969">
    <property type="entry name" value="Aspartic_peptidase_AS"/>
</dbReference>
<evidence type="ECO:0000256" key="4">
    <source>
        <dbReference type="ARBA" id="ARBA00013216"/>
    </source>
</evidence>
<proteinExistence type="inferred from homology"/>
<keyword evidence="6 15" id="KW-0645">Protease</keyword>
<dbReference type="InterPro" id="IPR021109">
    <property type="entry name" value="Peptidase_aspartic_dom_sf"/>
</dbReference>
<evidence type="ECO:0000313" key="17">
    <source>
        <dbReference type="Ensembl" id="ENSCMIP00000037744.1"/>
    </source>
</evidence>